<dbReference type="Proteomes" id="UP001549207">
    <property type="component" value="Unassembled WGS sequence"/>
</dbReference>
<protein>
    <submittedName>
        <fullName evidence="1">Transposase</fullName>
    </submittedName>
</protein>
<name>A0ACC6TKP4_9MICC</name>
<organism evidence="1 2">
    <name type="scientific">Arthrobacter nitrophenolicus</name>
    <dbReference type="NCBI Taxonomy" id="683150"/>
    <lineage>
        <taxon>Bacteria</taxon>
        <taxon>Bacillati</taxon>
        <taxon>Actinomycetota</taxon>
        <taxon>Actinomycetes</taxon>
        <taxon>Micrococcales</taxon>
        <taxon>Micrococcaceae</taxon>
        <taxon>Arthrobacter</taxon>
    </lineage>
</organism>
<accession>A0ACC6TKP4</accession>
<comment type="caution">
    <text evidence="1">The sequence shown here is derived from an EMBL/GenBank/DDBJ whole genome shotgun (WGS) entry which is preliminary data.</text>
</comment>
<sequence>MAVVAQSYDFVVGIDTHSRTHTLAIISAVTGAEVANETFPSTNAGMNRALRWISRRSTCDKSRVLVSMEGTGSYGAKLRQLATESDFRVIEAPFPERRVGRKRGKSDSIDAARAARAVLEIETDELREPRAGQHHTALRVLTVARTSMVRERTAAINSLIALLRVVDLGIDLRKSLTPKTIETIAAWRTRDEGVGTRVSRSEATRLAKQILALDDQLEQNRADMALLVQQTSHALLDMPGVGPISAAAILTAWSHPGRVRSEAALAALAGTCPIPASSGGTTRYRLNRGGDRQLNKAIHTIAVVRMRWHQETREYVVRRTREGRNKKEIIRSLKRYITRQIFRTLSTAGEVLSGHAPSY</sequence>
<evidence type="ECO:0000313" key="1">
    <source>
        <dbReference type="EMBL" id="MET3774252.1"/>
    </source>
</evidence>
<reference evidence="1" key="1">
    <citation type="submission" date="2024-06" db="EMBL/GenBank/DDBJ databases">
        <title>Genomic Encyclopedia of Type Strains, Phase IV (KMG-IV): sequencing the most valuable type-strain genomes for metagenomic binning, comparative biology and taxonomic classification.</title>
        <authorList>
            <person name="Goeker M."/>
        </authorList>
    </citation>
    <scope>NUCLEOTIDE SEQUENCE</scope>
    <source>
        <strain evidence="1">SJCon</strain>
    </source>
</reference>
<dbReference type="EMBL" id="JBEPNJ010000024">
    <property type="protein sequence ID" value="MET3774252.1"/>
    <property type="molecule type" value="Genomic_DNA"/>
</dbReference>
<gene>
    <name evidence="1" type="ORF">ABIC98_003925</name>
</gene>
<proteinExistence type="predicted"/>
<keyword evidence="2" id="KW-1185">Reference proteome</keyword>
<evidence type="ECO:0000313" key="2">
    <source>
        <dbReference type="Proteomes" id="UP001549207"/>
    </source>
</evidence>